<dbReference type="AlphaFoldDB" id="A0A8J5ZKY5"/>
<dbReference type="OrthoDB" id="273345at2759"/>
<dbReference type="Pfam" id="PF10354">
    <property type="entry name" value="BMT5-like"/>
    <property type="match status" value="2"/>
</dbReference>
<protein>
    <recommendedName>
        <fullName evidence="1">25S rRNA (uridine-N(3))-methyltransferase BMT5-like domain-containing protein</fullName>
    </recommendedName>
</protein>
<reference evidence="2 3" key="1">
    <citation type="journal article" date="2021" name="bioRxiv">
        <title>The Gossypium anomalum genome as a resource for cotton improvement and evolutionary analysis of hybrid incompatibility.</title>
        <authorList>
            <person name="Grover C.E."/>
            <person name="Yuan D."/>
            <person name="Arick M.A."/>
            <person name="Miller E.R."/>
            <person name="Hu G."/>
            <person name="Peterson D.G."/>
            <person name="Wendel J.F."/>
            <person name="Udall J.A."/>
        </authorList>
    </citation>
    <scope>NUCLEOTIDE SEQUENCE [LARGE SCALE GENOMIC DNA]</scope>
    <source>
        <strain evidence="2">JFW-Udall</strain>
        <tissue evidence="2">Leaf</tissue>
    </source>
</reference>
<sequence>MLKKSDLSSPMATTYLGKLMLSAENGESDEEEKWVSHYSSNHQILLVGEGDFSFSLSLANAFASASNICASSLDSYDILMKKYKNAISNLENLEKLGACLLHEVDATKMKHHTDLANRKFDRIIFNFPHAGFHGKEDNPHMIRGSLKGYIFIPMSRNVSGSSYLWYIPNLRCDIDACIQASRDHMMHRNLVQGFFRSARGMLRANGEIHVNHKTNTPFSLWNLKKLASECSLALIQRVDFNVEDYPGYHNKRGDGSRCDEPFPLGKSSTFKFGFCPRAKKASKATKRWGSMCKKSQHFQTIPMPMQLHSTSDFNYHRSNHTVNRIPLRVKLHPIIPNQNQYSGVFDRNFNDLVLTCQANSLRSARYDGLGSLRHGLDRQLVEVPRTLNGNLPYMHEHKHEHERVRHSLDRQVVGVPRTINDNLYYMYEHEQARHSLDRQKVEVPRTLHGNLYYMHKDENGLDRQMIEMPRTLNGNSYYMHEHKPARHSVDRQMVEMPRALNGNLYYMHEHEHELAHISN</sequence>
<keyword evidence="3" id="KW-1185">Reference proteome</keyword>
<dbReference type="GO" id="GO:0070475">
    <property type="term" value="P:rRNA base methylation"/>
    <property type="evidence" value="ECO:0007669"/>
    <property type="project" value="InterPro"/>
</dbReference>
<evidence type="ECO:0000313" key="3">
    <source>
        <dbReference type="Proteomes" id="UP000701853"/>
    </source>
</evidence>
<dbReference type="PANTHER" id="PTHR11538:SF26">
    <property type="entry name" value="FERREDOXIN-FOLD ANTICODON-BINDING DOMAIN-CONTAINING PROTEIN 1"/>
    <property type="match status" value="1"/>
</dbReference>
<gene>
    <name evidence="2" type="ORF">CXB51_000728</name>
</gene>
<feature type="domain" description="25S rRNA (uridine-N(3))-methyltransferase BMT5-like" evidence="1">
    <location>
        <begin position="45"/>
        <end position="138"/>
    </location>
</feature>
<dbReference type="GO" id="GO:0005737">
    <property type="term" value="C:cytoplasm"/>
    <property type="evidence" value="ECO:0007669"/>
    <property type="project" value="TreeGrafter"/>
</dbReference>
<dbReference type="GO" id="GO:0070042">
    <property type="term" value="F:rRNA (uridine-N3-)-methyltransferase activity"/>
    <property type="evidence" value="ECO:0007669"/>
    <property type="project" value="InterPro"/>
</dbReference>
<name>A0A8J5ZKY5_9ROSI</name>
<proteinExistence type="predicted"/>
<comment type="caution">
    <text evidence="2">The sequence shown here is derived from an EMBL/GenBank/DDBJ whole genome shotgun (WGS) entry which is preliminary data.</text>
</comment>
<organism evidence="2 3">
    <name type="scientific">Gossypium anomalum</name>
    <dbReference type="NCBI Taxonomy" id="47600"/>
    <lineage>
        <taxon>Eukaryota</taxon>
        <taxon>Viridiplantae</taxon>
        <taxon>Streptophyta</taxon>
        <taxon>Embryophyta</taxon>
        <taxon>Tracheophyta</taxon>
        <taxon>Spermatophyta</taxon>
        <taxon>Magnoliopsida</taxon>
        <taxon>eudicotyledons</taxon>
        <taxon>Gunneridae</taxon>
        <taxon>Pentapetalae</taxon>
        <taxon>rosids</taxon>
        <taxon>malvids</taxon>
        <taxon>Malvales</taxon>
        <taxon>Malvaceae</taxon>
        <taxon>Malvoideae</taxon>
        <taxon>Gossypium</taxon>
    </lineage>
</organism>
<evidence type="ECO:0000259" key="1">
    <source>
        <dbReference type="Pfam" id="PF10354"/>
    </source>
</evidence>
<dbReference type="EMBL" id="JAHUZN010000001">
    <property type="protein sequence ID" value="KAG8502936.1"/>
    <property type="molecule type" value="Genomic_DNA"/>
</dbReference>
<dbReference type="InterPro" id="IPR019446">
    <property type="entry name" value="BMT5-like"/>
</dbReference>
<dbReference type="PANTHER" id="PTHR11538">
    <property type="entry name" value="PHENYLALANYL-TRNA SYNTHETASE"/>
    <property type="match status" value="1"/>
</dbReference>
<dbReference type="Proteomes" id="UP000701853">
    <property type="component" value="Chromosome 1"/>
</dbReference>
<accession>A0A8J5ZKY5</accession>
<feature type="domain" description="25S rRNA (uridine-N(3))-methyltransferase BMT5-like" evidence="1">
    <location>
        <begin position="183"/>
        <end position="252"/>
    </location>
</feature>
<evidence type="ECO:0000313" key="2">
    <source>
        <dbReference type="EMBL" id="KAG8502936.1"/>
    </source>
</evidence>